<name>A0ABN2F939_9ACTN</name>
<organism evidence="1 2">
    <name type="scientific">Kribbella alba</name>
    <dbReference type="NCBI Taxonomy" id="190197"/>
    <lineage>
        <taxon>Bacteria</taxon>
        <taxon>Bacillati</taxon>
        <taxon>Actinomycetota</taxon>
        <taxon>Actinomycetes</taxon>
        <taxon>Propionibacteriales</taxon>
        <taxon>Kribbellaceae</taxon>
        <taxon>Kribbella</taxon>
    </lineage>
</organism>
<dbReference type="Proteomes" id="UP001501319">
    <property type="component" value="Unassembled WGS sequence"/>
</dbReference>
<evidence type="ECO:0000313" key="2">
    <source>
        <dbReference type="Proteomes" id="UP001501319"/>
    </source>
</evidence>
<dbReference type="EMBL" id="BAAANE010000004">
    <property type="protein sequence ID" value="GAA1636120.1"/>
    <property type="molecule type" value="Genomic_DNA"/>
</dbReference>
<reference evidence="1 2" key="1">
    <citation type="journal article" date="2019" name="Int. J. Syst. Evol. Microbiol.">
        <title>The Global Catalogue of Microorganisms (GCM) 10K type strain sequencing project: providing services to taxonomists for standard genome sequencing and annotation.</title>
        <authorList>
            <consortium name="The Broad Institute Genomics Platform"/>
            <consortium name="The Broad Institute Genome Sequencing Center for Infectious Disease"/>
            <person name="Wu L."/>
            <person name="Ma J."/>
        </authorList>
    </citation>
    <scope>NUCLEOTIDE SEQUENCE [LARGE SCALE GENOMIC DNA]</scope>
    <source>
        <strain evidence="1 2">JCM 14306</strain>
    </source>
</reference>
<gene>
    <name evidence="1" type="ORF">GCM10009744_26420</name>
</gene>
<accession>A0ABN2F939</accession>
<evidence type="ECO:0000313" key="1">
    <source>
        <dbReference type="EMBL" id="GAA1636120.1"/>
    </source>
</evidence>
<proteinExistence type="predicted"/>
<sequence length="158" mass="17633">MEAFILDSDGWGHADVVEACRLILRTVEVSANRCETDIPGGGEDWPPDVVSAAEVLRQIASRTGRVEGRYDYAQTGVIEVARDEVWSAFVTFAPWAYDATVWNPAGDDIVSLADEGQSAFVRLTPEHYGAIAAELGQASLIPYREWRRVRRQRRNHQS</sequence>
<protein>
    <submittedName>
        <fullName evidence="1">Uncharacterized protein</fullName>
    </submittedName>
</protein>
<comment type="caution">
    <text evidence="1">The sequence shown here is derived from an EMBL/GenBank/DDBJ whole genome shotgun (WGS) entry which is preliminary data.</text>
</comment>
<keyword evidence="2" id="KW-1185">Reference proteome</keyword>